<keyword evidence="4" id="KW-1185">Reference proteome</keyword>
<protein>
    <submittedName>
        <fullName evidence="3">Uncharacterized protein</fullName>
    </submittedName>
</protein>
<accession>A0A8W8NPK8</accession>
<dbReference type="Proteomes" id="UP000005408">
    <property type="component" value="Unassembled WGS sequence"/>
</dbReference>
<organism evidence="3 4">
    <name type="scientific">Magallana gigas</name>
    <name type="common">Pacific oyster</name>
    <name type="synonym">Crassostrea gigas</name>
    <dbReference type="NCBI Taxonomy" id="29159"/>
    <lineage>
        <taxon>Eukaryota</taxon>
        <taxon>Metazoa</taxon>
        <taxon>Spiralia</taxon>
        <taxon>Lophotrochozoa</taxon>
        <taxon>Mollusca</taxon>
        <taxon>Bivalvia</taxon>
        <taxon>Autobranchia</taxon>
        <taxon>Pteriomorphia</taxon>
        <taxon>Ostreida</taxon>
        <taxon>Ostreoidea</taxon>
        <taxon>Ostreidae</taxon>
        <taxon>Magallana</taxon>
    </lineage>
</organism>
<reference evidence="3" key="1">
    <citation type="submission" date="2022-08" db="UniProtKB">
        <authorList>
            <consortium name="EnsemblMetazoa"/>
        </authorList>
    </citation>
    <scope>IDENTIFICATION</scope>
    <source>
        <strain evidence="3">05x7-T-G4-1.051#20</strain>
    </source>
</reference>
<evidence type="ECO:0000256" key="1">
    <source>
        <dbReference type="SAM" id="MobiDB-lite"/>
    </source>
</evidence>
<evidence type="ECO:0000256" key="2">
    <source>
        <dbReference type="SAM" id="SignalP"/>
    </source>
</evidence>
<keyword evidence="2" id="KW-0732">Signal</keyword>
<dbReference type="EnsemblMetazoa" id="G7153.1">
    <property type="protein sequence ID" value="G7153.1:cds"/>
    <property type="gene ID" value="G7153"/>
</dbReference>
<dbReference type="AlphaFoldDB" id="A0A8W8NPK8"/>
<evidence type="ECO:0000313" key="3">
    <source>
        <dbReference type="EnsemblMetazoa" id="G7153.1:cds"/>
    </source>
</evidence>
<sequence length="97" mass="10822">MMALTFKLVVVLGTLLVNLIPAQGVTYLDRPSVMESNQLNAIVNQGKEGVIGNTPFLNERNLNGLNEQGKREATGSHPTLVRRDHNETGGWHWFPWI</sequence>
<feature type="chain" id="PRO_5036479305" evidence="2">
    <location>
        <begin position="25"/>
        <end position="97"/>
    </location>
</feature>
<name>A0A8W8NPK8_MAGGI</name>
<feature type="region of interest" description="Disordered" evidence="1">
    <location>
        <begin position="67"/>
        <end position="89"/>
    </location>
</feature>
<feature type="signal peptide" evidence="2">
    <location>
        <begin position="1"/>
        <end position="24"/>
    </location>
</feature>
<proteinExistence type="predicted"/>
<evidence type="ECO:0000313" key="4">
    <source>
        <dbReference type="Proteomes" id="UP000005408"/>
    </source>
</evidence>